<evidence type="ECO:0000256" key="1">
    <source>
        <dbReference type="ARBA" id="ARBA00022574"/>
    </source>
</evidence>
<feature type="compositionally biased region" description="Low complexity" evidence="4">
    <location>
        <begin position="619"/>
        <end position="635"/>
    </location>
</feature>
<keyword evidence="1 3" id="KW-0853">WD repeat</keyword>
<feature type="region of interest" description="Disordered" evidence="4">
    <location>
        <begin position="792"/>
        <end position="812"/>
    </location>
</feature>
<gene>
    <name evidence="7" type="ORF">CYMTET_29922</name>
</gene>
<name>A0AAE0FK01_9CHLO</name>
<dbReference type="SUPFAM" id="SSF50978">
    <property type="entry name" value="WD40 repeat-like"/>
    <property type="match status" value="2"/>
</dbReference>
<dbReference type="SMART" id="SM00320">
    <property type="entry name" value="WD40"/>
    <property type="match status" value="11"/>
</dbReference>
<dbReference type="InterPro" id="IPR055440">
    <property type="entry name" value="Beta-prop_WDR90_4th"/>
</dbReference>
<dbReference type="InterPro" id="IPR036322">
    <property type="entry name" value="WD40_repeat_dom_sf"/>
</dbReference>
<dbReference type="PANTHER" id="PTHR13720:SF33">
    <property type="entry name" value="HELP DOMAIN-CONTAINING PROTEIN"/>
    <property type="match status" value="1"/>
</dbReference>
<sequence>MAEAEHESAITAIGVSSDGLQLAVGTESGAIGMMDIPTHKYATLMRSHTDTVWAVAFDPAQLQMATGGSDHTIRVWDVETFQQVLEFMTPGEACTAMCYHPHAPTLACGFDTGTDAIVLIGGQSEPAAHVPMVSKEHKQHTEAVRRMAFTPDGTRMYTGGREGNLCIYDTCQGFLPLKLIHNKSDPASSREAVMTLSPDGGTLASIGDGGSVAVLFDAVTLAPRGTIRAADKPFTNLCFCSDGSELIATTDSMQLERYSVVSCERLNVTGLIHKTECLTLTVDPTNTYVLTGGQDRLIKIWALHHLGQGGAKESPPFQGFLGHSDTVLGAQFHPSGSFMVSVGIGDAVLMWRFNGNGEMNPAAPPSSSSGSPQEPSDAPPEHAARSDAAGPSTSTQQPSNLDFSFSSIQAVASAMKEAAVAQVPDAVPEPARPHSANQEAPSDVGGAVTPIPEERIPVPDMNGPAPLELSPDESAPEPRKRPPAPAPQQPHPLQPLPLAVSPEEQPAASRSSEQPAASRSSEQPAVSRSSEQPAASRSSEQPAASRSSEQPSQRQPEPQQPAAYQPPEQPSQRQPEPQHKQPKMNLQVEVPSPSSQPGQQPPLPKQTTSRPPLPPTHHSGAATSSGGAGSSRGAAIEPAQQSRTLAPRMLVGYTSSVRDNIVWDPNTAVFAYSVGNVVVLEDLTTRQQKHLDKHEGLVTCLGYCRASALLVSGAAPASASGAAPWLHLWDAQYGEHRGALATCHHHVQALALSTDGAVLVSLGAPPNPNLEVWDVRTQRLITMCELDGSSSPTHTLAWRPDPPPTTSQTSPRLPQFITATTSEVVTWTLEEQVSNAPVLQSHTVHLPTRSPNQLYTRLTPTSHRDVILGDNQGGLWSLDLDDGSVQSALLLPEGAAALPGAVSSVWARAGKVLVGGHNSQQNADHMAVWAARAAEPGEASGVAPWTFVWGQELDGHVVACTLDDEGDEGLVATAGGTIWYIKVSERTALPLLSGHLGAVQRLQASDDVSLLASVSSDGVLRVWETDSFTKRMQFELPAQMCTALSVHPAAAHCAAGYADGTLCVYHLEQVEVQAMCTPHGATVVDLAYVLEGRHLLSASRDGAVVLAAAGTLEVLVALDLVMGHPHPLEALAFTSGEGGTGDIIALAWGDRVDLVECRPTSTQGPAELAAVASLEVGELPHAEPGAAVTPTLVACSPSEPHVVLYSSPATSACLLFLDMHQHMVIRQVSLEYPPQAVARSHDGSLLAVGGAGGEVHICAYDQIEQASTWYEARGQQASVQALEFLGTHTLIAGVNDVLHRYDLPPMVEM</sequence>
<feature type="compositionally biased region" description="Pro residues" evidence="4">
    <location>
        <begin position="483"/>
        <end position="495"/>
    </location>
</feature>
<dbReference type="InterPro" id="IPR019775">
    <property type="entry name" value="WD40_repeat_CS"/>
</dbReference>
<dbReference type="EMBL" id="LGRX02017105">
    <property type="protein sequence ID" value="KAK3261159.1"/>
    <property type="molecule type" value="Genomic_DNA"/>
</dbReference>
<evidence type="ECO:0000256" key="4">
    <source>
        <dbReference type="SAM" id="MobiDB-lite"/>
    </source>
</evidence>
<dbReference type="Gene3D" id="2.130.10.10">
    <property type="entry name" value="YVTN repeat-like/Quinoprotein amine dehydrogenase"/>
    <property type="match status" value="4"/>
</dbReference>
<feature type="domain" description="WDR90 4th beta-propeller" evidence="5">
    <location>
        <begin position="1004"/>
        <end position="1251"/>
    </location>
</feature>
<evidence type="ECO:0000256" key="3">
    <source>
        <dbReference type="PROSITE-ProRule" id="PRU00221"/>
    </source>
</evidence>
<feature type="compositionally biased region" description="Low complexity" evidence="4">
    <location>
        <begin position="365"/>
        <end position="376"/>
    </location>
</feature>
<reference evidence="7 8" key="1">
    <citation type="journal article" date="2015" name="Genome Biol. Evol.">
        <title>Comparative Genomics of a Bacterivorous Green Alga Reveals Evolutionary Causalities and Consequences of Phago-Mixotrophic Mode of Nutrition.</title>
        <authorList>
            <person name="Burns J.A."/>
            <person name="Paasch A."/>
            <person name="Narechania A."/>
            <person name="Kim E."/>
        </authorList>
    </citation>
    <scope>NUCLEOTIDE SEQUENCE [LARGE SCALE GENOMIC DNA]</scope>
    <source>
        <strain evidence="7 8">PLY_AMNH</strain>
    </source>
</reference>
<feature type="domain" description="WDR90/POC16 second beta-propeller" evidence="6">
    <location>
        <begin position="57"/>
        <end position="351"/>
    </location>
</feature>
<keyword evidence="8" id="KW-1185">Reference proteome</keyword>
<comment type="caution">
    <text evidence="7">The sequence shown here is derived from an EMBL/GenBank/DDBJ whole genome shotgun (WGS) entry which is preliminary data.</text>
</comment>
<evidence type="ECO:0000313" key="8">
    <source>
        <dbReference type="Proteomes" id="UP001190700"/>
    </source>
</evidence>
<feature type="compositionally biased region" description="Polar residues" evidence="4">
    <location>
        <begin position="508"/>
        <end position="540"/>
    </location>
</feature>
<dbReference type="PROSITE" id="PS00678">
    <property type="entry name" value="WD_REPEATS_1"/>
    <property type="match status" value="2"/>
</dbReference>
<dbReference type="InterPro" id="IPR001680">
    <property type="entry name" value="WD40_rpt"/>
</dbReference>
<accession>A0AAE0FK01</accession>
<protein>
    <recommendedName>
        <fullName evidence="9">Guanine nucleotide-binding protein subunit beta-like protein</fullName>
    </recommendedName>
</protein>
<evidence type="ECO:0000259" key="5">
    <source>
        <dbReference type="Pfam" id="PF23342"/>
    </source>
</evidence>
<evidence type="ECO:0000256" key="2">
    <source>
        <dbReference type="ARBA" id="ARBA00022737"/>
    </source>
</evidence>
<dbReference type="InterPro" id="IPR050630">
    <property type="entry name" value="WD_repeat_EMAP"/>
</dbReference>
<feature type="compositionally biased region" description="Low complexity" evidence="4">
    <location>
        <begin position="541"/>
        <end position="575"/>
    </location>
</feature>
<dbReference type="Pfam" id="PF23342">
    <property type="entry name" value="WDR90_beta-prop_4th"/>
    <property type="match status" value="1"/>
</dbReference>
<feature type="region of interest" description="Disordered" evidence="4">
    <location>
        <begin position="359"/>
        <end position="400"/>
    </location>
</feature>
<feature type="repeat" description="WD" evidence="3">
    <location>
        <begin position="992"/>
        <end position="1033"/>
    </location>
</feature>
<evidence type="ECO:0000259" key="6">
    <source>
        <dbReference type="Pfam" id="PF23393"/>
    </source>
</evidence>
<feature type="repeat" description="WD" evidence="3">
    <location>
        <begin position="320"/>
        <end position="361"/>
    </location>
</feature>
<dbReference type="Proteomes" id="UP001190700">
    <property type="component" value="Unassembled WGS sequence"/>
</dbReference>
<organism evidence="7 8">
    <name type="scientific">Cymbomonas tetramitiformis</name>
    <dbReference type="NCBI Taxonomy" id="36881"/>
    <lineage>
        <taxon>Eukaryota</taxon>
        <taxon>Viridiplantae</taxon>
        <taxon>Chlorophyta</taxon>
        <taxon>Pyramimonadophyceae</taxon>
        <taxon>Pyramimonadales</taxon>
        <taxon>Pyramimonadaceae</taxon>
        <taxon>Cymbomonas</taxon>
    </lineage>
</organism>
<feature type="region of interest" description="Disordered" evidence="4">
    <location>
        <begin position="427"/>
        <end position="641"/>
    </location>
</feature>
<dbReference type="Pfam" id="PF23393">
    <property type="entry name" value="Beta-prop_WDR90_POC16_2nd"/>
    <property type="match status" value="1"/>
</dbReference>
<dbReference type="SUPFAM" id="SSF63829">
    <property type="entry name" value="Calcium-dependent phosphotriesterase"/>
    <property type="match status" value="1"/>
</dbReference>
<dbReference type="InterPro" id="IPR015943">
    <property type="entry name" value="WD40/YVTN_repeat-like_dom_sf"/>
</dbReference>
<evidence type="ECO:0000313" key="7">
    <source>
        <dbReference type="EMBL" id="KAK3261159.1"/>
    </source>
</evidence>
<dbReference type="InterPro" id="IPR055441">
    <property type="entry name" value="Beta-prop_WDR90_POC16_2nd"/>
</dbReference>
<dbReference type="GO" id="GO:0005929">
    <property type="term" value="C:cilium"/>
    <property type="evidence" value="ECO:0007669"/>
    <property type="project" value="UniProtKB-ARBA"/>
</dbReference>
<feature type="repeat" description="WD" evidence="3">
    <location>
        <begin position="137"/>
        <end position="169"/>
    </location>
</feature>
<dbReference type="PROSITE" id="PS50294">
    <property type="entry name" value="WD_REPEATS_REGION"/>
    <property type="match status" value="2"/>
</dbReference>
<keyword evidence="2" id="KW-0677">Repeat</keyword>
<evidence type="ECO:0008006" key="9">
    <source>
        <dbReference type="Google" id="ProtNLM"/>
    </source>
</evidence>
<dbReference type="PANTHER" id="PTHR13720">
    <property type="entry name" value="WD-40 REPEAT PROTEIN"/>
    <property type="match status" value="1"/>
</dbReference>
<feature type="repeat" description="WD" evidence="3">
    <location>
        <begin position="273"/>
        <end position="301"/>
    </location>
</feature>
<dbReference type="PROSITE" id="PS50082">
    <property type="entry name" value="WD_REPEATS_2"/>
    <property type="match status" value="5"/>
</dbReference>
<feature type="repeat" description="WD" evidence="3">
    <location>
        <begin position="45"/>
        <end position="86"/>
    </location>
</feature>
<feature type="compositionally biased region" description="Polar residues" evidence="4">
    <location>
        <begin position="391"/>
        <end position="400"/>
    </location>
</feature>
<proteinExistence type="predicted"/>